<gene>
    <name evidence="4" type="ORF">HLB23_18505</name>
</gene>
<dbReference type="EMBL" id="JABELX010000006">
    <property type="protein sequence ID" value="NNH71826.1"/>
    <property type="molecule type" value="Genomic_DNA"/>
</dbReference>
<dbReference type="AlphaFoldDB" id="A0A849C2P3"/>
<keyword evidence="5" id="KW-1185">Reference proteome</keyword>
<dbReference type="PANTHER" id="PTHR44845:SF6">
    <property type="entry name" value="BETA-ALANINE-ACTIVATING ENZYME"/>
    <property type="match status" value="1"/>
</dbReference>
<accession>A0A849C2P3</accession>
<keyword evidence="2" id="KW-0597">Phosphoprotein</keyword>
<organism evidence="4 5">
    <name type="scientific">Nocardia uniformis</name>
    <dbReference type="NCBI Taxonomy" id="53432"/>
    <lineage>
        <taxon>Bacteria</taxon>
        <taxon>Bacillati</taxon>
        <taxon>Actinomycetota</taxon>
        <taxon>Actinomycetes</taxon>
        <taxon>Mycobacteriales</taxon>
        <taxon>Nocardiaceae</taxon>
        <taxon>Nocardia</taxon>
    </lineage>
</organism>
<dbReference type="Gene3D" id="3.40.50.12780">
    <property type="entry name" value="N-terminal domain of ligase-like"/>
    <property type="match status" value="1"/>
</dbReference>
<comment type="caution">
    <text evidence="4">The sequence shown here is derived from an EMBL/GenBank/DDBJ whole genome shotgun (WGS) entry which is preliminary data.</text>
</comment>
<dbReference type="InterPro" id="IPR000873">
    <property type="entry name" value="AMP-dep_synth/lig_dom"/>
</dbReference>
<protein>
    <submittedName>
        <fullName evidence="4">AMP-binding protein</fullName>
    </submittedName>
</protein>
<reference evidence="4 5" key="1">
    <citation type="submission" date="2020-05" db="EMBL/GenBank/DDBJ databases">
        <title>MicrobeNet Type strains.</title>
        <authorList>
            <person name="Nicholson A.C."/>
        </authorList>
    </citation>
    <scope>NUCLEOTIDE SEQUENCE [LARGE SCALE GENOMIC DNA]</scope>
    <source>
        <strain evidence="4 5">JCM 3224</strain>
    </source>
</reference>
<dbReference type="RefSeq" id="WP_169815028.1">
    <property type="nucleotide sequence ID" value="NZ_JABELX010000006.1"/>
</dbReference>
<dbReference type="Proteomes" id="UP000586827">
    <property type="component" value="Unassembled WGS sequence"/>
</dbReference>
<keyword evidence="1" id="KW-0596">Phosphopantetheine</keyword>
<name>A0A849C2P3_9NOCA</name>
<dbReference type="PANTHER" id="PTHR44845">
    <property type="entry name" value="CARRIER DOMAIN-CONTAINING PROTEIN"/>
    <property type="match status" value="1"/>
</dbReference>
<dbReference type="SUPFAM" id="SSF56801">
    <property type="entry name" value="Acetyl-CoA synthetase-like"/>
    <property type="match status" value="1"/>
</dbReference>
<evidence type="ECO:0000256" key="2">
    <source>
        <dbReference type="ARBA" id="ARBA00022553"/>
    </source>
</evidence>
<evidence type="ECO:0000313" key="4">
    <source>
        <dbReference type="EMBL" id="NNH71826.1"/>
    </source>
</evidence>
<proteinExistence type="predicted"/>
<dbReference type="InterPro" id="IPR042099">
    <property type="entry name" value="ANL_N_sf"/>
</dbReference>
<evidence type="ECO:0000259" key="3">
    <source>
        <dbReference type="Pfam" id="PF00501"/>
    </source>
</evidence>
<dbReference type="Pfam" id="PF00501">
    <property type="entry name" value="AMP-binding"/>
    <property type="match status" value="1"/>
</dbReference>
<evidence type="ECO:0000256" key="1">
    <source>
        <dbReference type="ARBA" id="ARBA00022450"/>
    </source>
</evidence>
<evidence type="ECO:0000313" key="5">
    <source>
        <dbReference type="Proteomes" id="UP000586827"/>
    </source>
</evidence>
<sequence length="382" mass="39548">MPDTLSAFERHRLVDEWANGVELSGHPGISTLIERGRRVPAIRTAVRCGANILTYAELFDRIGRPATAERCERSMDGAVRLLADIAEAANSGVVLTLSVPTGSHSAAPRSPASTIALHPDALAAAVDDRRAVATDCRTQHVDRAMGSSDVRLLATDWACADTAVELLAALADGATLVVATEAQRQDPAALAELIATCAATHVVADANTLSRFTDTFAPTLASVRRWDVTGTRCPAILPGLLREIAPGSVAGFAYTAPEYAGVAARGPLDGSGRVRPIPGARVLVLDEALQPVPAGGYGQLFLGGAALAAEVPDTAADFVADPFTAGGRLCRTGIFGQWTADGWLTFTAVDSITNSVATLENTVSITDVGTVGETSAVTEIAA</sequence>
<feature type="domain" description="AMP-dependent synthetase/ligase" evidence="3">
    <location>
        <begin position="131"/>
        <end position="308"/>
    </location>
</feature>